<evidence type="ECO:0000256" key="5">
    <source>
        <dbReference type="PROSITE-ProRule" id="PRU00192"/>
    </source>
</evidence>
<feature type="domain" description="SH3" evidence="8">
    <location>
        <begin position="447"/>
        <end position="505"/>
    </location>
</feature>
<dbReference type="GO" id="GO:0051666">
    <property type="term" value="P:actin cortical patch localization"/>
    <property type="evidence" value="ECO:0007669"/>
    <property type="project" value="InterPro"/>
</dbReference>
<dbReference type="InterPro" id="IPR046982">
    <property type="entry name" value="BIN3/RVS161-like"/>
</dbReference>
<keyword evidence="2 5" id="KW-0728">SH3 domain</keyword>
<dbReference type="InterPro" id="IPR027267">
    <property type="entry name" value="AH/BAR_dom_sf"/>
</dbReference>
<evidence type="ECO:0008006" key="12">
    <source>
        <dbReference type="Google" id="ProtNLM"/>
    </source>
</evidence>
<dbReference type="CDD" id="cd00174">
    <property type="entry name" value="SH3"/>
    <property type="match status" value="1"/>
</dbReference>
<feature type="region of interest" description="Disordered" evidence="7">
    <location>
        <begin position="495"/>
        <end position="699"/>
    </location>
</feature>
<evidence type="ECO:0000256" key="2">
    <source>
        <dbReference type="ARBA" id="ARBA00022443"/>
    </source>
</evidence>
<dbReference type="AlphaFoldDB" id="A0A0W0GED8"/>
<sequence>MASKQVGLTHSFDFINAEIQFLQLGKLRQWAGEVISSREKTVVSEEFLELEKDIELRRAGNERLFFASEAYHHALKKKKDNLALDDPEKLLPIDILGIVMITHGEQFGHDSTFGSSLVKLGRAHCKIATLQEAYALTFRDTYFASIEKFGDELKEYDQMRKRLESRRLSYDAALSKAEKIKNSKKEKDRKEAEEELEKAKARYEETREDVRAHMHLIQECEIDQMRELTGFLDVELDFVEKYVEVLREVKKDWPSISSVRPGTRKPDTNTTPIKSSLKRSTSTRSAAQSTAMTSDDEDDGTHPTPSRAPSRNGRADSFSSKSRPSRPSSRASRKRAESTGNGADDSKSEKSAKRMSLASWSMGSFGRKKKEKFANLDDDAKLDDGNGTESEDGNHSSSPVQSHKSFSGRSTSSKASKGKHTKSKSDQVALSGSSSSLPRIQKPPSMQTRKVMRALHDFSGSSDELSFKAGDEIIVVNEVLEGWWMGDINGRRGLFPVPYTEPVPAKPPLPVRPDLVGRSDSPRSNSFSSGGQSDKDGYRSSDLDDDDVYGGRPLAPDHSPFYGGGAPEVASIISDIGDNDDNGELLRPSLSHNTRTPPSVPVQLPSTNDSPYNGGTTPKKAPPPPPPRRSTTSLGPSSTPPIPPRRPPPFRSQSSSPGSLSQYIPTPTSSVSSHDTYDHSPFDSATELSGIVSSKRNPF</sequence>
<feature type="compositionally biased region" description="Polar residues" evidence="7">
    <location>
        <begin position="426"/>
        <end position="448"/>
    </location>
</feature>
<dbReference type="Pfam" id="PF00018">
    <property type="entry name" value="SH3_1"/>
    <property type="match status" value="1"/>
</dbReference>
<feature type="compositionally biased region" description="Basic and acidic residues" evidence="7">
    <location>
        <begin position="533"/>
        <end position="542"/>
    </location>
</feature>
<dbReference type="Proteomes" id="UP000054988">
    <property type="component" value="Unassembled WGS sequence"/>
</dbReference>
<organism evidence="10 11">
    <name type="scientific">Moniliophthora roreri</name>
    <name type="common">Frosty pod rot fungus</name>
    <name type="synonym">Monilia roreri</name>
    <dbReference type="NCBI Taxonomy" id="221103"/>
    <lineage>
        <taxon>Eukaryota</taxon>
        <taxon>Fungi</taxon>
        <taxon>Dikarya</taxon>
        <taxon>Basidiomycota</taxon>
        <taxon>Agaricomycotina</taxon>
        <taxon>Agaricomycetes</taxon>
        <taxon>Agaricomycetidae</taxon>
        <taxon>Agaricales</taxon>
        <taxon>Marasmiineae</taxon>
        <taxon>Marasmiaceae</taxon>
        <taxon>Moniliophthora</taxon>
    </lineage>
</organism>
<feature type="region of interest" description="Disordered" evidence="7">
    <location>
        <begin position="255"/>
        <end position="455"/>
    </location>
</feature>
<feature type="compositionally biased region" description="Low complexity" evidence="7">
    <location>
        <begin position="522"/>
        <end position="532"/>
    </location>
</feature>
<dbReference type="GO" id="GO:0015629">
    <property type="term" value="C:actin cytoskeleton"/>
    <property type="evidence" value="ECO:0007669"/>
    <property type="project" value="TreeGrafter"/>
</dbReference>
<accession>A0A0W0GED8</accession>
<evidence type="ECO:0000313" key="10">
    <source>
        <dbReference type="EMBL" id="KTB46900.1"/>
    </source>
</evidence>
<dbReference type="SUPFAM" id="SSF50044">
    <property type="entry name" value="SH3-domain"/>
    <property type="match status" value="1"/>
</dbReference>
<keyword evidence="3" id="KW-0963">Cytoplasm</keyword>
<proteinExistence type="predicted"/>
<dbReference type="GO" id="GO:0006897">
    <property type="term" value="P:endocytosis"/>
    <property type="evidence" value="ECO:0007669"/>
    <property type="project" value="InterPro"/>
</dbReference>
<keyword evidence="4" id="KW-0206">Cytoskeleton</keyword>
<dbReference type="PANTHER" id="PTHR47174:SF3">
    <property type="entry name" value="BRIDGING INTEGRATOR 3"/>
    <property type="match status" value="1"/>
</dbReference>
<feature type="domain" description="BAR" evidence="9">
    <location>
        <begin position="32"/>
        <end position="262"/>
    </location>
</feature>
<dbReference type="PROSITE" id="PS50002">
    <property type="entry name" value="SH3"/>
    <property type="match status" value="1"/>
</dbReference>
<dbReference type="InterPro" id="IPR001452">
    <property type="entry name" value="SH3_domain"/>
</dbReference>
<dbReference type="PROSITE" id="PS51021">
    <property type="entry name" value="BAR"/>
    <property type="match status" value="1"/>
</dbReference>
<feature type="compositionally biased region" description="Polar residues" evidence="7">
    <location>
        <begin position="395"/>
        <end position="415"/>
    </location>
</feature>
<feature type="compositionally biased region" description="Basic and acidic residues" evidence="7">
    <location>
        <begin position="372"/>
        <end position="384"/>
    </location>
</feature>
<feature type="compositionally biased region" description="Low complexity" evidence="7">
    <location>
        <begin position="319"/>
        <end position="330"/>
    </location>
</feature>
<feature type="compositionally biased region" description="Low complexity" evidence="7">
    <location>
        <begin position="274"/>
        <end position="293"/>
    </location>
</feature>
<keyword evidence="6" id="KW-0175">Coiled coil</keyword>
<reference evidence="10 11" key="1">
    <citation type="submission" date="2015-12" db="EMBL/GenBank/DDBJ databases">
        <title>Draft genome sequence of Moniliophthora roreri, the causal agent of frosty pod rot of cacao.</title>
        <authorList>
            <person name="Aime M.C."/>
            <person name="Diaz-Valderrama J.R."/>
            <person name="Kijpornyongpan T."/>
            <person name="Phillips-Mora W."/>
        </authorList>
    </citation>
    <scope>NUCLEOTIDE SEQUENCE [LARGE SCALE GENOMIC DNA]</scope>
    <source>
        <strain evidence="10 11">MCA 2952</strain>
    </source>
</reference>
<dbReference type="GO" id="GO:0005737">
    <property type="term" value="C:cytoplasm"/>
    <property type="evidence" value="ECO:0007669"/>
    <property type="project" value="InterPro"/>
</dbReference>
<dbReference type="EMBL" id="LATX01000216">
    <property type="protein sequence ID" value="KTB46900.1"/>
    <property type="molecule type" value="Genomic_DNA"/>
</dbReference>
<feature type="compositionally biased region" description="Pro residues" evidence="7">
    <location>
        <begin position="499"/>
        <end position="511"/>
    </location>
</feature>
<dbReference type="SMART" id="SM00326">
    <property type="entry name" value="SH3"/>
    <property type="match status" value="1"/>
</dbReference>
<evidence type="ECO:0000313" key="11">
    <source>
        <dbReference type="Proteomes" id="UP000054988"/>
    </source>
</evidence>
<comment type="subcellular location">
    <subcellularLocation>
        <location evidence="1">Cytoplasm</location>
        <location evidence="1">Cytoskeleton</location>
    </subcellularLocation>
</comment>
<evidence type="ECO:0000256" key="1">
    <source>
        <dbReference type="ARBA" id="ARBA00004245"/>
    </source>
</evidence>
<feature type="coiled-coil region" evidence="6">
    <location>
        <begin position="146"/>
        <end position="216"/>
    </location>
</feature>
<protein>
    <recommendedName>
        <fullName evidence="12">BAR-domain-containing protein</fullName>
    </recommendedName>
</protein>
<feature type="compositionally biased region" description="Pro residues" evidence="7">
    <location>
        <begin position="638"/>
        <end position="650"/>
    </location>
</feature>
<evidence type="ECO:0000256" key="7">
    <source>
        <dbReference type="SAM" id="MobiDB-lite"/>
    </source>
</evidence>
<comment type="caution">
    <text evidence="10">The sequence shown here is derived from an EMBL/GenBank/DDBJ whole genome shotgun (WGS) entry which is preliminary data.</text>
</comment>
<dbReference type="Pfam" id="PF03114">
    <property type="entry name" value="BAR"/>
    <property type="match status" value="1"/>
</dbReference>
<dbReference type="eggNOG" id="KOG1118">
    <property type="taxonomic scope" value="Eukaryota"/>
</dbReference>
<dbReference type="SMART" id="SM00721">
    <property type="entry name" value="BAR"/>
    <property type="match status" value="1"/>
</dbReference>
<feature type="compositionally biased region" description="Polar residues" evidence="7">
    <location>
        <begin position="604"/>
        <end position="615"/>
    </location>
</feature>
<evidence type="ECO:0000256" key="3">
    <source>
        <dbReference type="ARBA" id="ARBA00022490"/>
    </source>
</evidence>
<dbReference type="Gene3D" id="2.30.30.40">
    <property type="entry name" value="SH3 Domains"/>
    <property type="match status" value="1"/>
</dbReference>
<evidence type="ECO:0000256" key="6">
    <source>
        <dbReference type="SAM" id="Coils"/>
    </source>
</evidence>
<dbReference type="PRINTS" id="PR00452">
    <property type="entry name" value="SH3DOMAIN"/>
</dbReference>
<evidence type="ECO:0000259" key="9">
    <source>
        <dbReference type="PROSITE" id="PS51021"/>
    </source>
</evidence>
<feature type="compositionally biased region" description="Low complexity" evidence="7">
    <location>
        <begin position="651"/>
        <end position="665"/>
    </location>
</feature>
<dbReference type="InterPro" id="IPR004148">
    <property type="entry name" value="BAR_dom"/>
</dbReference>
<dbReference type="SUPFAM" id="SSF103657">
    <property type="entry name" value="BAR/IMD domain-like"/>
    <property type="match status" value="1"/>
</dbReference>
<dbReference type="eggNOG" id="KOG2199">
    <property type="taxonomic scope" value="Eukaryota"/>
</dbReference>
<name>A0A0W0GED8_MONRR</name>
<evidence type="ECO:0000259" key="8">
    <source>
        <dbReference type="PROSITE" id="PS50002"/>
    </source>
</evidence>
<evidence type="ECO:0000256" key="4">
    <source>
        <dbReference type="ARBA" id="ARBA00023212"/>
    </source>
</evidence>
<dbReference type="InterPro" id="IPR036028">
    <property type="entry name" value="SH3-like_dom_sf"/>
</dbReference>
<dbReference type="PANTHER" id="PTHR47174">
    <property type="entry name" value="BRIDGING INTEGRATOR 3"/>
    <property type="match status" value="1"/>
</dbReference>
<gene>
    <name evidence="10" type="ORF">WG66_533</name>
</gene>
<dbReference type="Gene3D" id="1.20.1270.60">
    <property type="entry name" value="Arfaptin homology (AH) domain/BAR domain"/>
    <property type="match status" value="1"/>
</dbReference>